<evidence type="ECO:0000256" key="3">
    <source>
        <dbReference type="ARBA" id="ARBA00022989"/>
    </source>
</evidence>
<keyword evidence="4 6" id="KW-0472">Membrane</keyword>
<dbReference type="EMBL" id="JAUEDK010000009">
    <property type="protein sequence ID" value="MDN0074726.1"/>
    <property type="molecule type" value="Genomic_DNA"/>
</dbReference>
<reference evidence="8" key="1">
    <citation type="submission" date="2023-06" db="EMBL/GenBank/DDBJ databases">
        <authorList>
            <person name="Zhang S."/>
        </authorList>
    </citation>
    <scope>NUCLEOTIDE SEQUENCE</scope>
    <source>
        <strain evidence="8">SG2303</strain>
    </source>
</reference>
<dbReference type="Pfam" id="PF04357">
    <property type="entry name" value="TamB"/>
    <property type="match status" value="1"/>
</dbReference>
<keyword evidence="9" id="KW-1185">Reference proteome</keyword>
<dbReference type="Proteomes" id="UP001168540">
    <property type="component" value="Unassembled WGS sequence"/>
</dbReference>
<dbReference type="RefSeq" id="WP_289829301.1">
    <property type="nucleotide sequence ID" value="NZ_JAUEDK010000009.1"/>
</dbReference>
<evidence type="ECO:0000313" key="8">
    <source>
        <dbReference type="EMBL" id="MDN0074726.1"/>
    </source>
</evidence>
<proteinExistence type="predicted"/>
<feature type="transmembrane region" description="Helical" evidence="6">
    <location>
        <begin position="31"/>
        <end position="52"/>
    </location>
</feature>
<evidence type="ECO:0000313" key="9">
    <source>
        <dbReference type="Proteomes" id="UP001168540"/>
    </source>
</evidence>
<dbReference type="InterPro" id="IPR007452">
    <property type="entry name" value="TamB_C"/>
</dbReference>
<comment type="caution">
    <text evidence="8">The sequence shown here is derived from an EMBL/GenBank/DDBJ whole genome shotgun (WGS) entry which is preliminary data.</text>
</comment>
<feature type="compositionally biased region" description="Pro residues" evidence="5">
    <location>
        <begin position="14"/>
        <end position="25"/>
    </location>
</feature>
<evidence type="ECO:0000256" key="2">
    <source>
        <dbReference type="ARBA" id="ARBA00022692"/>
    </source>
</evidence>
<feature type="domain" description="Translocation and assembly module TamB C-terminal" evidence="7">
    <location>
        <begin position="951"/>
        <end position="1285"/>
    </location>
</feature>
<evidence type="ECO:0000256" key="6">
    <source>
        <dbReference type="SAM" id="Phobius"/>
    </source>
</evidence>
<dbReference type="PANTHER" id="PTHR36985:SF1">
    <property type="entry name" value="TRANSLOCATION AND ASSEMBLY MODULE SUBUNIT TAMB"/>
    <property type="match status" value="1"/>
</dbReference>
<protein>
    <submittedName>
        <fullName evidence="8">Translocation/assembly module TamB domain-containing protein</fullName>
    </submittedName>
</protein>
<keyword evidence="3 6" id="KW-1133">Transmembrane helix</keyword>
<gene>
    <name evidence="8" type="ORF">QU481_07450</name>
</gene>
<evidence type="ECO:0000256" key="5">
    <source>
        <dbReference type="SAM" id="MobiDB-lite"/>
    </source>
</evidence>
<evidence type="ECO:0000256" key="1">
    <source>
        <dbReference type="ARBA" id="ARBA00004167"/>
    </source>
</evidence>
<dbReference type="PANTHER" id="PTHR36985">
    <property type="entry name" value="TRANSLOCATION AND ASSEMBLY MODULE SUBUNIT TAMB"/>
    <property type="match status" value="1"/>
</dbReference>
<feature type="region of interest" description="Disordered" evidence="5">
    <location>
        <begin position="1"/>
        <end position="25"/>
    </location>
</feature>
<keyword evidence="2 6" id="KW-0812">Transmembrane</keyword>
<name>A0ABT7XLR0_9NEIS</name>
<organism evidence="8 9">
    <name type="scientific">Crenobacter oryzisoli</name>
    <dbReference type="NCBI Taxonomy" id="3056844"/>
    <lineage>
        <taxon>Bacteria</taxon>
        <taxon>Pseudomonadati</taxon>
        <taxon>Pseudomonadota</taxon>
        <taxon>Betaproteobacteria</taxon>
        <taxon>Neisseriales</taxon>
        <taxon>Neisseriaceae</taxon>
        <taxon>Crenobacter</taxon>
    </lineage>
</organism>
<accession>A0ABT7XLR0</accession>
<sequence length="1286" mass="134252">MTDIHDPQDAGPNPALPPETPPPQRPSRRFLGYWLAAAGLLTVLTLAGLLGWCAGSDRGFAWLLDNAGRFSQGAFSVKQSRGNLWDGFMLSGVRVVTTGSDVDLDRVRFDWAPRELLEGTLHVRALELGHLRLISKPTAPTPPPTLPASLALPLSVRVDKLSLDSLTLLPGEPVLYGVDASYRYDAGRHRLTLVRLTTPWGGADGQLSLTDSRPFRLGGQIGAAGRLDEVDVSAKSRLSGDLTDTHLSAEVRGEGVVVELDGRIDPFAPELLKKLKRVNLRAGGINPRALNPAWPKARLNLAVIVEPSRANVLKGGVSLINQKPGSLPAGFLPLRLMTGALHLADGRLTLDTLNADVAGGSVQLTGSASQQQLALRATLAKLDMTQFHAALPKPPLSGVLSVGGSGRAPQLAVDLASGALTAKGQLALARDGTGQSRLDIARLQLAAKNGGELQLAGRLGLGAKLPIDAHAALRSANPSRFMAGWPDGKLSATLTAKGELGAGPKLAAELKLAPSTLSGAPLSGQAKLNLDGRRLSQLSASLRLADNKLDANGAWGKPGDRLRLAIDAPNLGLIGPGFAGRIAGRAELSGSTRQPVVSADLAAQRLRLPGGIAAERVQLTGNLRDAADSPFKVALDVAALRAGGLAVPTLRFLADGTRSRHTLTLDGRAEFDKHAYGVGLSAAGGLDAKMLNWRGTLSRLELNGQPGLRLLAPVTLAASAERVTFGGARLSLLGGNLTLNSLDWHHGGTLATSGRADNIALAALAALSSFVTLPVQQDLVLGADWDVVLGKNPRGQITVTRQRGDVLLPSDSRKLAAGLSTLKASVTLGGGSTQFALDVVSKYAMLSGQGALASGAALPTPRTPLSGTLRAEVPSLAAFGTLMPPSISVAGKLSANVALDGALAQPQLRGRLTGEQLAFFDRATGIRLSDGQLAAQLDGQRVVLERLRFAGGKGEVVASGVMDARDTGPNAQAKVVFNKFGVFDKPGRVLVVSGTSELGLSQTKGVVLTGKLRVDRGRIDLPKAGAPTLSDDVVVVGRKPPEPSSLGKLPITVNLELDLGDRFRFVGQGLDVTLSGLIRVDAKPGYPPTANGQVHVEKGRYKAYGQDLDIESGVISFAGPIDNPGLKVRAVRRLSPVNAGVEVTGSVSNPHINLVADEAMSERDKLSWLVLGRASSGDAKDNAALGAAAGALLAGAVNEHIGLFDDLGMTSRKARTAADGSISPAEQVVTVGKQLTRELYLGYEYGITSADQTVKMVYQLTKGWSMVLRAGQQSSSAESRYTLRFD</sequence>
<evidence type="ECO:0000259" key="7">
    <source>
        <dbReference type="Pfam" id="PF04357"/>
    </source>
</evidence>
<comment type="subcellular location">
    <subcellularLocation>
        <location evidence="1">Membrane</location>
        <topology evidence="1">Single-pass membrane protein</topology>
    </subcellularLocation>
</comment>
<evidence type="ECO:0000256" key="4">
    <source>
        <dbReference type="ARBA" id="ARBA00023136"/>
    </source>
</evidence>